<dbReference type="Gene3D" id="1.10.150.50">
    <property type="entry name" value="Transcription Factor, Ets-1"/>
    <property type="match status" value="1"/>
</dbReference>
<comment type="caution">
    <text evidence="3">The sequence shown here is derived from an EMBL/GenBank/DDBJ whole genome shotgun (WGS) entry which is preliminary data.</text>
</comment>
<dbReference type="SUPFAM" id="SSF47769">
    <property type="entry name" value="SAM/Pointed domain"/>
    <property type="match status" value="1"/>
</dbReference>
<protein>
    <recommendedName>
        <fullName evidence="2">SAM domain-containing protein</fullName>
    </recommendedName>
</protein>
<dbReference type="EMBL" id="BRYA01000817">
    <property type="protein sequence ID" value="GMI33330.1"/>
    <property type="molecule type" value="Genomic_DNA"/>
</dbReference>
<proteinExistence type="predicted"/>
<dbReference type="Pfam" id="PF07647">
    <property type="entry name" value="SAM_2"/>
    <property type="match status" value="1"/>
</dbReference>
<name>A0A9W7G634_9STRA</name>
<keyword evidence="4" id="KW-1185">Reference proteome</keyword>
<reference evidence="4" key="1">
    <citation type="journal article" date="2023" name="Commun. Biol.">
        <title>Genome analysis of Parmales, the sister group of diatoms, reveals the evolutionary specialization of diatoms from phago-mixotrophs to photoautotrophs.</title>
        <authorList>
            <person name="Ban H."/>
            <person name="Sato S."/>
            <person name="Yoshikawa S."/>
            <person name="Yamada K."/>
            <person name="Nakamura Y."/>
            <person name="Ichinomiya M."/>
            <person name="Sato N."/>
            <person name="Blanc-Mathieu R."/>
            <person name="Endo H."/>
            <person name="Kuwata A."/>
            <person name="Ogata H."/>
        </authorList>
    </citation>
    <scope>NUCLEOTIDE SEQUENCE [LARGE SCALE GENOMIC DNA]</scope>
</reference>
<organism evidence="3 4">
    <name type="scientific">Triparma columacea</name>
    <dbReference type="NCBI Taxonomy" id="722753"/>
    <lineage>
        <taxon>Eukaryota</taxon>
        <taxon>Sar</taxon>
        <taxon>Stramenopiles</taxon>
        <taxon>Ochrophyta</taxon>
        <taxon>Bolidophyceae</taxon>
        <taxon>Parmales</taxon>
        <taxon>Triparmaceae</taxon>
        <taxon>Triparma</taxon>
    </lineage>
</organism>
<dbReference type="AlphaFoldDB" id="A0A9W7G634"/>
<dbReference type="SMART" id="SM00454">
    <property type="entry name" value="SAM"/>
    <property type="match status" value="1"/>
</dbReference>
<dbReference type="OrthoDB" id="76949at2759"/>
<dbReference type="Proteomes" id="UP001165065">
    <property type="component" value="Unassembled WGS sequence"/>
</dbReference>
<evidence type="ECO:0000313" key="3">
    <source>
        <dbReference type="EMBL" id="GMI33330.1"/>
    </source>
</evidence>
<feature type="region of interest" description="Disordered" evidence="1">
    <location>
        <begin position="104"/>
        <end position="123"/>
    </location>
</feature>
<feature type="domain" description="SAM" evidence="2">
    <location>
        <begin position="22"/>
        <end position="87"/>
    </location>
</feature>
<evidence type="ECO:0000259" key="2">
    <source>
        <dbReference type="SMART" id="SM00454"/>
    </source>
</evidence>
<evidence type="ECO:0000256" key="1">
    <source>
        <dbReference type="SAM" id="MobiDB-lite"/>
    </source>
</evidence>
<gene>
    <name evidence="3" type="ORF">TrCOL_g2974</name>
</gene>
<dbReference type="InterPro" id="IPR001660">
    <property type="entry name" value="SAM"/>
</dbReference>
<sequence length="403" mass="43851">MPNHLPFSQALRSSQKILSLMSAFDQSTNLSSFLAQLGLSDVEKALSAEGIDLESLKECNQDDLKELGLNMGQRKTILREIGKLSQPAVIAEPVSAQPVSEKVLERQSSGGAPSTYFSTPAPPVSSPAPVPAADKYAGVPDNVPTKIRLLPAKNVPAFMGAVLGNVKVMLTIDPRGSGKELMQKVAEQCENRILNEIKEECCTPSDMSIDGLWLAIKDVTAVKATAFYTTDGFHINNDDILADLFKGEIVQHAVIWVNVEVKIDYEWAEWSISGDAEKDKVGFLGNVLDTTDGWGTRKFTFTGCVKDNRTPTLSWQSSTGGVKTYVVSNAFNISGGNMCKFIFSGKGNGEDKRDHIHLQGGKAITLAGHFAIHERAIAYVTEQEKLAEEIRKQSNGTYSKLQL</sequence>
<dbReference type="InterPro" id="IPR013761">
    <property type="entry name" value="SAM/pointed_sf"/>
</dbReference>
<feature type="compositionally biased region" description="Polar residues" evidence="1">
    <location>
        <begin position="106"/>
        <end position="118"/>
    </location>
</feature>
<accession>A0A9W7G634</accession>
<evidence type="ECO:0000313" key="4">
    <source>
        <dbReference type="Proteomes" id="UP001165065"/>
    </source>
</evidence>